<dbReference type="InterPro" id="IPR047152">
    <property type="entry name" value="Caudal_homeobox"/>
</dbReference>
<keyword evidence="6 7" id="KW-0539">Nucleus</keyword>
<dbReference type="PANTHER" id="PTHR24332">
    <property type="entry name" value="HOMEOBOX PROTEIN CDX"/>
    <property type="match status" value="1"/>
</dbReference>
<gene>
    <name evidence="11" type="primary">LOC100930999</name>
</gene>
<dbReference type="Pfam" id="PF04731">
    <property type="entry name" value="Caudal_act"/>
    <property type="match status" value="1"/>
</dbReference>
<dbReference type="SUPFAM" id="SSF46689">
    <property type="entry name" value="Homeodomain-like"/>
    <property type="match status" value="1"/>
</dbReference>
<keyword evidence="5 7" id="KW-0371">Homeobox</keyword>
<dbReference type="InterPro" id="IPR000047">
    <property type="entry name" value="HTH_motif"/>
</dbReference>
<keyword evidence="12" id="KW-1185">Reference proteome</keyword>
<sequence>IYRRCLVKKEGKMHPGSQRATNLGSGGIGTGMGSGGGSLGGGSGHLPGQAFSSTPAYSHSLSYSPMANLDSHGPWLGSWGSTYAPPKEDWAPYGEGPSSSVVESSPVQTLAQVLALAPTPAPYGATDYSNLVRPESSGVVPPENMEFTEPTSNPPNIGGPYAWMSKTLHVSGKTRTKEKYRVVYSEHQRLELEKEFHCNRYISIRKKTELAVQLGLSERQVKIWFQNRRAKERKLLKKKISESQAGASSTAHSDSSSVSPGEPPKLYFPPPPPIGEFQPIDIHQILVSE</sequence>
<dbReference type="PANTHER" id="PTHR24332:SF15">
    <property type="entry name" value="HOMEOBOX PROTEIN CDX-4"/>
    <property type="match status" value="1"/>
</dbReference>
<reference evidence="11" key="2">
    <citation type="submission" date="2025-08" db="UniProtKB">
        <authorList>
            <consortium name="Ensembl"/>
        </authorList>
    </citation>
    <scope>IDENTIFICATION</scope>
</reference>
<feature type="region of interest" description="Disordered" evidence="9">
    <location>
        <begin position="238"/>
        <end position="276"/>
    </location>
</feature>
<evidence type="ECO:0000259" key="10">
    <source>
        <dbReference type="PROSITE" id="PS50071"/>
    </source>
</evidence>
<dbReference type="PRINTS" id="PR00031">
    <property type="entry name" value="HTHREPRESSR"/>
</dbReference>
<evidence type="ECO:0000313" key="12">
    <source>
        <dbReference type="Proteomes" id="UP000007648"/>
    </source>
</evidence>
<proteinExistence type="inferred from homology"/>
<keyword evidence="4 7" id="KW-0238">DNA-binding</keyword>
<keyword evidence="3" id="KW-0217">Developmental protein</keyword>
<dbReference type="PROSITE" id="PS50071">
    <property type="entry name" value="HOMEOBOX_2"/>
    <property type="match status" value="1"/>
</dbReference>
<evidence type="ECO:0000256" key="4">
    <source>
        <dbReference type="ARBA" id="ARBA00023125"/>
    </source>
</evidence>
<dbReference type="Ensembl" id="ENSSHAT00000005962.2">
    <property type="protein sequence ID" value="ENSSHAP00000005908.2"/>
    <property type="gene ID" value="ENSSHAG00000005152.2"/>
</dbReference>
<dbReference type="Gene3D" id="1.10.10.60">
    <property type="entry name" value="Homeodomain-like"/>
    <property type="match status" value="1"/>
</dbReference>
<dbReference type="InterPro" id="IPR009057">
    <property type="entry name" value="Homeodomain-like_sf"/>
</dbReference>
<dbReference type="FunFam" id="1.10.10.60:FF:000574">
    <property type="entry name" value="Homeobox protein CHOX-CAD2"/>
    <property type="match status" value="1"/>
</dbReference>
<dbReference type="Proteomes" id="UP000007648">
    <property type="component" value="Unassembled WGS sequence"/>
</dbReference>
<evidence type="ECO:0000256" key="5">
    <source>
        <dbReference type="ARBA" id="ARBA00023155"/>
    </source>
</evidence>
<dbReference type="SMART" id="SM00389">
    <property type="entry name" value="HOX"/>
    <property type="match status" value="1"/>
</dbReference>
<dbReference type="InterPro" id="IPR006820">
    <property type="entry name" value="Caudal_activation_dom"/>
</dbReference>
<evidence type="ECO:0000256" key="9">
    <source>
        <dbReference type="SAM" id="MobiDB-lite"/>
    </source>
</evidence>
<reference evidence="11" key="3">
    <citation type="submission" date="2025-09" db="UniProtKB">
        <authorList>
            <consortium name="Ensembl"/>
        </authorList>
    </citation>
    <scope>IDENTIFICATION</scope>
</reference>
<evidence type="ECO:0000256" key="7">
    <source>
        <dbReference type="PROSITE-ProRule" id="PRU00108"/>
    </source>
</evidence>
<dbReference type="GO" id="GO:0005634">
    <property type="term" value="C:nucleus"/>
    <property type="evidence" value="ECO:0007669"/>
    <property type="project" value="UniProtKB-SubCell"/>
</dbReference>
<dbReference type="GeneTree" id="ENSGT00940000162554"/>
<name>G3VRV3_SARHA</name>
<evidence type="ECO:0000256" key="2">
    <source>
        <dbReference type="ARBA" id="ARBA00010341"/>
    </source>
</evidence>
<evidence type="ECO:0000256" key="8">
    <source>
        <dbReference type="RuleBase" id="RU000682"/>
    </source>
</evidence>
<evidence type="ECO:0000256" key="1">
    <source>
        <dbReference type="ARBA" id="ARBA00004123"/>
    </source>
</evidence>
<dbReference type="eggNOG" id="KOG0848">
    <property type="taxonomic scope" value="Eukaryota"/>
</dbReference>
<comment type="similarity">
    <text evidence="2">Belongs to the Caudal homeobox family.</text>
</comment>
<dbReference type="InParanoid" id="G3VRV3"/>
<dbReference type="InterPro" id="IPR017970">
    <property type="entry name" value="Homeobox_CS"/>
</dbReference>
<feature type="domain" description="Homeobox" evidence="10">
    <location>
        <begin position="175"/>
        <end position="235"/>
    </location>
</feature>
<dbReference type="Pfam" id="PF00046">
    <property type="entry name" value="Homeodomain"/>
    <property type="match status" value="1"/>
</dbReference>
<accession>G3VRV3</accession>
<dbReference type="GO" id="GO:0030154">
    <property type="term" value="P:cell differentiation"/>
    <property type="evidence" value="ECO:0007669"/>
    <property type="project" value="TreeGrafter"/>
</dbReference>
<dbReference type="InterPro" id="IPR020479">
    <property type="entry name" value="HD_metazoa"/>
</dbReference>
<protein>
    <recommendedName>
        <fullName evidence="10">Homeobox domain-containing protein</fullName>
    </recommendedName>
</protein>
<dbReference type="InterPro" id="IPR001356">
    <property type="entry name" value="HD"/>
</dbReference>
<dbReference type="GO" id="GO:0000981">
    <property type="term" value="F:DNA-binding transcription factor activity, RNA polymerase II-specific"/>
    <property type="evidence" value="ECO:0007669"/>
    <property type="project" value="InterPro"/>
</dbReference>
<dbReference type="PROSITE" id="PS00027">
    <property type="entry name" value="HOMEOBOX_1"/>
    <property type="match status" value="1"/>
</dbReference>
<feature type="compositionally biased region" description="Pro residues" evidence="9">
    <location>
        <begin position="261"/>
        <end position="274"/>
    </location>
</feature>
<dbReference type="PRINTS" id="PR00024">
    <property type="entry name" value="HOMEOBOX"/>
</dbReference>
<dbReference type="STRING" id="9305.ENSSHAP00000005908"/>
<dbReference type="GO" id="GO:0009887">
    <property type="term" value="P:animal organ morphogenesis"/>
    <property type="evidence" value="ECO:0007669"/>
    <property type="project" value="TreeGrafter"/>
</dbReference>
<dbReference type="GO" id="GO:0000977">
    <property type="term" value="F:RNA polymerase II transcription regulatory region sequence-specific DNA binding"/>
    <property type="evidence" value="ECO:0007669"/>
    <property type="project" value="TreeGrafter"/>
</dbReference>
<reference evidence="11 12" key="1">
    <citation type="journal article" date="2011" name="Proc. Natl. Acad. Sci. U.S.A.">
        <title>Genetic diversity and population structure of the endangered marsupial Sarcophilus harrisii (Tasmanian devil).</title>
        <authorList>
            <person name="Miller W."/>
            <person name="Hayes V.M."/>
            <person name="Ratan A."/>
            <person name="Petersen D.C."/>
            <person name="Wittekindt N.E."/>
            <person name="Miller J."/>
            <person name="Walenz B."/>
            <person name="Knight J."/>
            <person name="Qi J."/>
            <person name="Zhao F."/>
            <person name="Wang Q."/>
            <person name="Bedoya-Reina O.C."/>
            <person name="Katiyar N."/>
            <person name="Tomsho L.P."/>
            <person name="Kasson L.M."/>
            <person name="Hardie R.A."/>
            <person name="Woodbridge P."/>
            <person name="Tindall E.A."/>
            <person name="Bertelsen M.F."/>
            <person name="Dixon D."/>
            <person name="Pyecroft S."/>
            <person name="Helgen K.M."/>
            <person name="Lesk A.M."/>
            <person name="Pringle T.H."/>
            <person name="Patterson N."/>
            <person name="Zhang Y."/>
            <person name="Kreiss A."/>
            <person name="Woods G.M."/>
            <person name="Jones M.E."/>
            <person name="Schuster S.C."/>
        </authorList>
    </citation>
    <scope>NUCLEOTIDE SEQUENCE [LARGE SCALE GENOMIC DNA]</scope>
</reference>
<dbReference type="HOGENOM" id="CLU_073177_0_0_1"/>
<feature type="DNA-binding region" description="Homeobox" evidence="7">
    <location>
        <begin position="177"/>
        <end position="236"/>
    </location>
</feature>
<evidence type="ECO:0000256" key="6">
    <source>
        <dbReference type="ARBA" id="ARBA00023242"/>
    </source>
</evidence>
<feature type="region of interest" description="Disordered" evidence="9">
    <location>
        <begin position="10"/>
        <end position="47"/>
    </location>
</feature>
<organism evidence="11 12">
    <name type="scientific">Sarcophilus harrisii</name>
    <name type="common">Tasmanian devil</name>
    <name type="synonym">Sarcophilus laniarius</name>
    <dbReference type="NCBI Taxonomy" id="9305"/>
    <lineage>
        <taxon>Eukaryota</taxon>
        <taxon>Metazoa</taxon>
        <taxon>Chordata</taxon>
        <taxon>Craniata</taxon>
        <taxon>Vertebrata</taxon>
        <taxon>Euteleostomi</taxon>
        <taxon>Mammalia</taxon>
        <taxon>Metatheria</taxon>
        <taxon>Dasyuromorphia</taxon>
        <taxon>Dasyuridae</taxon>
        <taxon>Sarcophilus</taxon>
    </lineage>
</organism>
<dbReference type="CDD" id="cd00086">
    <property type="entry name" value="homeodomain"/>
    <property type="match status" value="1"/>
</dbReference>
<evidence type="ECO:0000313" key="11">
    <source>
        <dbReference type="Ensembl" id="ENSSHAP00000005908.2"/>
    </source>
</evidence>
<feature type="compositionally biased region" description="Low complexity" evidence="9">
    <location>
        <begin position="245"/>
        <end position="260"/>
    </location>
</feature>
<dbReference type="FunCoup" id="G3VRV3">
    <property type="interactions" value="132"/>
</dbReference>
<dbReference type="GO" id="GO:0009948">
    <property type="term" value="P:anterior/posterior axis specification"/>
    <property type="evidence" value="ECO:0007669"/>
    <property type="project" value="TreeGrafter"/>
</dbReference>
<comment type="subcellular location">
    <subcellularLocation>
        <location evidence="1 7 8">Nucleus</location>
    </subcellularLocation>
</comment>
<feature type="compositionally biased region" description="Gly residues" evidence="9">
    <location>
        <begin position="24"/>
        <end position="45"/>
    </location>
</feature>
<dbReference type="AlphaFoldDB" id="G3VRV3"/>
<evidence type="ECO:0000256" key="3">
    <source>
        <dbReference type="ARBA" id="ARBA00022473"/>
    </source>
</evidence>